<comment type="caution">
    <text evidence="1">The sequence shown here is derived from an EMBL/GenBank/DDBJ whole genome shotgun (WGS) entry which is preliminary data.</text>
</comment>
<evidence type="ECO:0000313" key="2">
    <source>
        <dbReference type="Proteomes" id="UP000261082"/>
    </source>
</evidence>
<dbReference type="RefSeq" id="WP_117158210.1">
    <property type="nucleotide sequence ID" value="NZ_QVID01000001.1"/>
</dbReference>
<sequence>MKKGLYLKLLAISSIVFTLSCEDDPEISCVTCNSPETTPFEVCRDQNGNATVNGENTDTDYNVYVAGLEESGATCGG</sequence>
<dbReference type="AlphaFoldDB" id="A0A3E1QAP7"/>
<dbReference type="Proteomes" id="UP000261082">
    <property type="component" value="Unassembled WGS sequence"/>
</dbReference>
<evidence type="ECO:0000313" key="1">
    <source>
        <dbReference type="EMBL" id="RFN59210.1"/>
    </source>
</evidence>
<dbReference type="PROSITE" id="PS51257">
    <property type="entry name" value="PROKAR_LIPOPROTEIN"/>
    <property type="match status" value="1"/>
</dbReference>
<dbReference type="OrthoDB" id="1452676at2"/>
<keyword evidence="2" id="KW-1185">Reference proteome</keyword>
<proteinExistence type="predicted"/>
<accession>A0A3E1QAP7</accession>
<name>A0A3E1QAP7_9FLAO</name>
<protein>
    <submittedName>
        <fullName evidence="1">Uncharacterized protein</fullName>
    </submittedName>
</protein>
<organism evidence="1 2">
    <name type="scientific">Marixanthomonas ophiurae</name>
    <dbReference type="NCBI Taxonomy" id="387659"/>
    <lineage>
        <taxon>Bacteria</taxon>
        <taxon>Pseudomonadati</taxon>
        <taxon>Bacteroidota</taxon>
        <taxon>Flavobacteriia</taxon>
        <taxon>Flavobacteriales</taxon>
        <taxon>Flavobacteriaceae</taxon>
        <taxon>Marixanthomonas</taxon>
    </lineage>
</organism>
<dbReference type="EMBL" id="QVID01000001">
    <property type="protein sequence ID" value="RFN59210.1"/>
    <property type="molecule type" value="Genomic_DNA"/>
</dbReference>
<gene>
    <name evidence="1" type="ORF">DZ858_03820</name>
</gene>
<reference evidence="1 2" key="1">
    <citation type="journal article" date="2007" name="Int. J. Syst. Evol. Microbiol.">
        <title>Marixanthomonas ophiurae gen. nov., sp. nov., a marine bacterium of the family Flavobacteriaceae isolated from a deep-sea brittle star.</title>
        <authorList>
            <person name="Romanenko L.A."/>
            <person name="Uchino M."/>
            <person name="Frolova G.M."/>
            <person name="Mikhailov V.V."/>
        </authorList>
    </citation>
    <scope>NUCLEOTIDE SEQUENCE [LARGE SCALE GENOMIC DNA]</scope>
    <source>
        <strain evidence="1 2">KMM 3046</strain>
    </source>
</reference>